<reference evidence="2 3" key="1">
    <citation type="submission" date="2015-12" db="EMBL/GenBank/DDBJ databases">
        <title>The genome of Folsomia candida.</title>
        <authorList>
            <person name="Faddeeva A."/>
            <person name="Derks M.F."/>
            <person name="Anvar Y."/>
            <person name="Smit S."/>
            <person name="Van Straalen N."/>
            <person name="Roelofs D."/>
        </authorList>
    </citation>
    <scope>NUCLEOTIDE SEQUENCE [LARGE SCALE GENOMIC DNA]</scope>
    <source>
        <strain evidence="2 3">VU population</strain>
        <tissue evidence="2">Whole body</tissue>
    </source>
</reference>
<organism evidence="2 3">
    <name type="scientific">Folsomia candida</name>
    <name type="common">Springtail</name>
    <dbReference type="NCBI Taxonomy" id="158441"/>
    <lineage>
        <taxon>Eukaryota</taxon>
        <taxon>Metazoa</taxon>
        <taxon>Ecdysozoa</taxon>
        <taxon>Arthropoda</taxon>
        <taxon>Hexapoda</taxon>
        <taxon>Collembola</taxon>
        <taxon>Entomobryomorpha</taxon>
        <taxon>Isotomoidea</taxon>
        <taxon>Isotomidae</taxon>
        <taxon>Proisotominae</taxon>
        <taxon>Folsomia</taxon>
    </lineage>
</organism>
<gene>
    <name evidence="2" type="ORF">Fcan01_27711</name>
</gene>
<evidence type="ECO:0000313" key="3">
    <source>
        <dbReference type="Proteomes" id="UP000198287"/>
    </source>
</evidence>
<accession>A0A226CY33</accession>
<protein>
    <submittedName>
        <fullName evidence="2">Uncharacterized protein</fullName>
    </submittedName>
</protein>
<sequence>MCEYPQDFPLIHVNSDRDIILTRRVEQFGFLACSPLRQPKTSLAALFGVYKVEVWISVLVTMTLASLFILLTANQKKYMSNLFTTLSIGFAMLLEQGAGIDKNLKKQRSLYFIFGPWIMMSLIITNSIRGDNVTKILAPLRIIPYEKFSQLFDAQFKFMDRYEFFHIASNDVVMMPGYRFAMEKSTWTAETSGRVISNKVLDRIRKGGVFSLIADYQPNYKNLWRHHEVFLGNGTLTDFRCAADFLAYVGWMRYLRVAKLFLEENHPGPEYSLGNEFIEEQIFGWKMEKVVDPRVIMRVKGLVTSGISGRWLFYEEMGKKSGNLSTKLIDRGPVGINLKGNMGELFTTFVIFSAATAIWFLFEIMYNGARSLKQYGIRKAFLDLILALSKLIWCAFKTFKHVKAKKRSYKNKPKIQAVK</sequence>
<comment type="caution">
    <text evidence="2">The sequence shown here is derived from an EMBL/GenBank/DDBJ whole genome shotgun (WGS) entry which is preliminary data.</text>
</comment>
<evidence type="ECO:0000313" key="2">
    <source>
        <dbReference type="EMBL" id="OXA37504.1"/>
    </source>
</evidence>
<dbReference type="EMBL" id="LNIX01000056">
    <property type="protein sequence ID" value="OXA37504.1"/>
    <property type="molecule type" value="Genomic_DNA"/>
</dbReference>
<dbReference type="Proteomes" id="UP000198287">
    <property type="component" value="Unassembled WGS sequence"/>
</dbReference>
<feature type="transmembrane region" description="Helical" evidence="1">
    <location>
        <begin position="380"/>
        <end position="399"/>
    </location>
</feature>
<proteinExistence type="predicted"/>
<feature type="transmembrane region" description="Helical" evidence="1">
    <location>
        <begin position="110"/>
        <end position="128"/>
    </location>
</feature>
<keyword evidence="1" id="KW-0812">Transmembrane</keyword>
<keyword evidence="1" id="KW-0472">Membrane</keyword>
<feature type="transmembrane region" description="Helical" evidence="1">
    <location>
        <begin position="78"/>
        <end position="98"/>
    </location>
</feature>
<name>A0A226CY33_FOLCA</name>
<feature type="transmembrane region" description="Helical" evidence="1">
    <location>
        <begin position="345"/>
        <end position="368"/>
    </location>
</feature>
<keyword evidence="3" id="KW-1185">Reference proteome</keyword>
<evidence type="ECO:0000256" key="1">
    <source>
        <dbReference type="SAM" id="Phobius"/>
    </source>
</evidence>
<dbReference type="AlphaFoldDB" id="A0A226CY33"/>
<feature type="transmembrane region" description="Helical" evidence="1">
    <location>
        <begin position="54"/>
        <end position="71"/>
    </location>
</feature>
<keyword evidence="1" id="KW-1133">Transmembrane helix</keyword>